<keyword evidence="4" id="KW-1185">Reference proteome</keyword>
<dbReference type="OrthoDB" id="5920214at2759"/>
<evidence type="ECO:0000256" key="1">
    <source>
        <dbReference type="SAM" id="MobiDB-lite"/>
    </source>
</evidence>
<sequence>MNEVVPDNTAVSYVTALESIFSQRGVPQYIYSDNARTFRLGHDIINSNIEAHQPSSQLVKLLADKSVNFRYITPLSPWQGGVYERIVGITKKQLRKEIGRATLTFFQLHSVIKRVEGIINSRPLTRSSKESNDVPTIRPIDFLLPAVLLEVPNAAYNGEDINPFQPPTVNQTEAETRQHLQKLDQVLAKIWSTWASSYLLMQRENAERNERFSRVPPKVGQIVLVSTEKVTRPYWPLGRIVKVNGKPGQIRTVEVLFEGAVKARAVNQLIPLEIDPDYEQVNEAETPIQQVVEKTYKPPGVPKVPHLKALPQIQNSSSNDSRQHSTVKETQPVTRRMPDRAAKRPGISYAEQSDSE</sequence>
<dbReference type="InterPro" id="IPR012337">
    <property type="entry name" value="RNaseH-like_sf"/>
</dbReference>
<evidence type="ECO:0000313" key="4">
    <source>
        <dbReference type="Proteomes" id="UP000230233"/>
    </source>
</evidence>
<dbReference type="GO" id="GO:0015074">
    <property type="term" value="P:DNA integration"/>
    <property type="evidence" value="ECO:0007669"/>
    <property type="project" value="InterPro"/>
</dbReference>
<dbReference type="Gene3D" id="3.30.420.10">
    <property type="entry name" value="Ribonuclease H-like superfamily/Ribonuclease H"/>
    <property type="match status" value="1"/>
</dbReference>
<dbReference type="AlphaFoldDB" id="A0A2G5TYY4"/>
<organism evidence="3 4">
    <name type="scientific">Caenorhabditis nigoni</name>
    <dbReference type="NCBI Taxonomy" id="1611254"/>
    <lineage>
        <taxon>Eukaryota</taxon>
        <taxon>Metazoa</taxon>
        <taxon>Ecdysozoa</taxon>
        <taxon>Nematoda</taxon>
        <taxon>Chromadorea</taxon>
        <taxon>Rhabditida</taxon>
        <taxon>Rhabditina</taxon>
        <taxon>Rhabditomorpha</taxon>
        <taxon>Rhabditoidea</taxon>
        <taxon>Rhabditidae</taxon>
        <taxon>Peloderinae</taxon>
        <taxon>Caenorhabditis</taxon>
    </lineage>
</organism>
<gene>
    <name evidence="3" type="primary">Cnig_chr_IV.g12775</name>
    <name evidence="3" type="ORF">B9Z55_012775</name>
</gene>
<evidence type="ECO:0000313" key="3">
    <source>
        <dbReference type="EMBL" id="PIC32453.1"/>
    </source>
</evidence>
<dbReference type="Proteomes" id="UP000230233">
    <property type="component" value="Chromosome IV"/>
</dbReference>
<dbReference type="PROSITE" id="PS50994">
    <property type="entry name" value="INTEGRASE"/>
    <property type="match status" value="1"/>
</dbReference>
<feature type="region of interest" description="Disordered" evidence="1">
    <location>
        <begin position="296"/>
        <end position="356"/>
    </location>
</feature>
<proteinExistence type="predicted"/>
<evidence type="ECO:0000259" key="2">
    <source>
        <dbReference type="PROSITE" id="PS50994"/>
    </source>
</evidence>
<dbReference type="PANTHER" id="PTHR47331">
    <property type="entry name" value="PHD-TYPE DOMAIN-CONTAINING PROTEIN"/>
    <property type="match status" value="1"/>
</dbReference>
<dbReference type="SUPFAM" id="SSF53098">
    <property type="entry name" value="Ribonuclease H-like"/>
    <property type="match status" value="1"/>
</dbReference>
<dbReference type="EMBL" id="PDUG01000004">
    <property type="protein sequence ID" value="PIC32453.1"/>
    <property type="molecule type" value="Genomic_DNA"/>
</dbReference>
<dbReference type="GO" id="GO:0003676">
    <property type="term" value="F:nucleic acid binding"/>
    <property type="evidence" value="ECO:0007669"/>
    <property type="project" value="InterPro"/>
</dbReference>
<dbReference type="InterPro" id="IPR001584">
    <property type="entry name" value="Integrase_cat-core"/>
</dbReference>
<name>A0A2G5TYY4_9PELO</name>
<dbReference type="InterPro" id="IPR036397">
    <property type="entry name" value="RNaseH_sf"/>
</dbReference>
<reference evidence="4" key="1">
    <citation type="submission" date="2017-10" db="EMBL/GenBank/DDBJ databases">
        <title>Rapid genome shrinkage in a self-fertile nematode reveals novel sperm competition proteins.</title>
        <authorList>
            <person name="Yin D."/>
            <person name="Schwarz E.M."/>
            <person name="Thomas C.G."/>
            <person name="Felde R.L."/>
            <person name="Korf I.F."/>
            <person name="Cutter A.D."/>
            <person name="Schartner C.M."/>
            <person name="Ralston E.J."/>
            <person name="Meyer B.J."/>
            <person name="Haag E.S."/>
        </authorList>
    </citation>
    <scope>NUCLEOTIDE SEQUENCE [LARGE SCALE GENOMIC DNA]</scope>
    <source>
        <strain evidence="4">JU1422</strain>
    </source>
</reference>
<protein>
    <recommendedName>
        <fullName evidence="2">Integrase catalytic domain-containing protein</fullName>
    </recommendedName>
</protein>
<comment type="caution">
    <text evidence="3">The sequence shown here is derived from an EMBL/GenBank/DDBJ whole genome shotgun (WGS) entry which is preliminary data.</text>
</comment>
<accession>A0A2G5TYY4</accession>
<feature type="domain" description="Integrase catalytic" evidence="2">
    <location>
        <begin position="1"/>
        <end position="147"/>
    </location>
</feature>
<dbReference type="Pfam" id="PF18701">
    <property type="entry name" value="DUF5641"/>
    <property type="match status" value="1"/>
</dbReference>
<dbReference type="InterPro" id="IPR040676">
    <property type="entry name" value="DUF5641"/>
</dbReference>